<name>A0A3M7RP09_BRAPC</name>
<evidence type="ECO:0000313" key="2">
    <source>
        <dbReference type="Proteomes" id="UP000276133"/>
    </source>
</evidence>
<dbReference type="Proteomes" id="UP000276133">
    <property type="component" value="Unassembled WGS sequence"/>
</dbReference>
<dbReference type="AlphaFoldDB" id="A0A3M7RP09"/>
<organism evidence="1 2">
    <name type="scientific">Brachionus plicatilis</name>
    <name type="common">Marine rotifer</name>
    <name type="synonym">Brachionus muelleri</name>
    <dbReference type="NCBI Taxonomy" id="10195"/>
    <lineage>
        <taxon>Eukaryota</taxon>
        <taxon>Metazoa</taxon>
        <taxon>Spiralia</taxon>
        <taxon>Gnathifera</taxon>
        <taxon>Rotifera</taxon>
        <taxon>Eurotatoria</taxon>
        <taxon>Monogononta</taxon>
        <taxon>Pseudotrocha</taxon>
        <taxon>Ploima</taxon>
        <taxon>Brachionidae</taxon>
        <taxon>Brachionus</taxon>
    </lineage>
</organism>
<dbReference type="EMBL" id="REGN01002952">
    <property type="protein sequence ID" value="RNA25274.1"/>
    <property type="molecule type" value="Genomic_DNA"/>
</dbReference>
<keyword evidence="2" id="KW-1185">Reference proteome</keyword>
<evidence type="ECO:0000313" key="1">
    <source>
        <dbReference type="EMBL" id="RNA25274.1"/>
    </source>
</evidence>
<reference evidence="1 2" key="1">
    <citation type="journal article" date="2018" name="Sci. Rep.">
        <title>Genomic signatures of local adaptation to the degree of environmental predictability in rotifers.</title>
        <authorList>
            <person name="Franch-Gras L."/>
            <person name="Hahn C."/>
            <person name="Garcia-Roger E.M."/>
            <person name="Carmona M.J."/>
            <person name="Serra M."/>
            <person name="Gomez A."/>
        </authorList>
    </citation>
    <scope>NUCLEOTIDE SEQUENCE [LARGE SCALE GENOMIC DNA]</scope>
    <source>
        <strain evidence="1">HYR1</strain>
    </source>
</reference>
<protein>
    <submittedName>
        <fullName evidence="1">Uncharacterized protein</fullName>
    </submittedName>
</protein>
<sequence>MRKAYLSYRQSSFKDEKARQELKDYKKAFRQKKRENIAIAKSKLNVKLKRLYKTDKNAFWRELKSINRKTTSITIPLAELKKEYEQLFNDKLVSDEVREKEVTKRVEDFKQKHAG</sequence>
<feature type="non-terminal residue" evidence="1">
    <location>
        <position position="115"/>
    </location>
</feature>
<proteinExistence type="predicted"/>
<accession>A0A3M7RP09</accession>
<gene>
    <name evidence="1" type="ORF">BpHYR1_004097</name>
</gene>
<comment type="caution">
    <text evidence="1">The sequence shown here is derived from an EMBL/GenBank/DDBJ whole genome shotgun (WGS) entry which is preliminary data.</text>
</comment>